<sequence>MNLPNLWGILGGQLRLSAFCYLKLQVIAHNPIQALRKHLTFFRVTQYQILSSHSLTSFSANLHETMEAFNIYASIERSYEGLLYMGISKYADEIYLSHENVPNDLMGYIFEELIRIFSEIYNETADDEYFTPREVIRLMVPLIFNEDVSELSEDGK</sequence>
<keyword evidence="2" id="KW-0489">Methyltransferase</keyword>
<dbReference type="InterPro" id="IPR029063">
    <property type="entry name" value="SAM-dependent_MTases_sf"/>
</dbReference>
<evidence type="ECO:0000259" key="1">
    <source>
        <dbReference type="Pfam" id="PF02384"/>
    </source>
</evidence>
<dbReference type="Proteomes" id="UP000184114">
    <property type="component" value="Unassembled WGS sequence"/>
</dbReference>
<dbReference type="GO" id="GO:0008170">
    <property type="term" value="F:N-methyltransferase activity"/>
    <property type="evidence" value="ECO:0007669"/>
    <property type="project" value="InterPro"/>
</dbReference>
<feature type="domain" description="DNA methylase adenine-specific" evidence="1">
    <location>
        <begin position="103"/>
        <end position="146"/>
    </location>
</feature>
<evidence type="ECO:0000313" key="3">
    <source>
        <dbReference type="Proteomes" id="UP000184114"/>
    </source>
</evidence>
<dbReference type="GO" id="GO:0003677">
    <property type="term" value="F:DNA binding"/>
    <property type="evidence" value="ECO:0007669"/>
    <property type="project" value="InterPro"/>
</dbReference>
<dbReference type="EMBL" id="FQTY01000003">
    <property type="protein sequence ID" value="SHE57857.1"/>
    <property type="molecule type" value="Genomic_DNA"/>
</dbReference>
<dbReference type="GO" id="GO:0032259">
    <property type="term" value="P:methylation"/>
    <property type="evidence" value="ECO:0007669"/>
    <property type="project" value="UniProtKB-KW"/>
</dbReference>
<dbReference type="AlphaFoldDB" id="A0A1M4UMH4"/>
<accession>A0A1M4UMH4</accession>
<keyword evidence="3" id="KW-1185">Reference proteome</keyword>
<gene>
    <name evidence="2" type="ORF">SAMN02745784_01168</name>
</gene>
<dbReference type="InterPro" id="IPR003356">
    <property type="entry name" value="DNA_methylase_A-5"/>
</dbReference>
<dbReference type="Gene3D" id="3.40.50.150">
    <property type="entry name" value="Vaccinia Virus protein VP39"/>
    <property type="match status" value="1"/>
</dbReference>
<reference evidence="3" key="1">
    <citation type="submission" date="2016-11" db="EMBL/GenBank/DDBJ databases">
        <authorList>
            <person name="Varghese N."/>
            <person name="Submissions S."/>
        </authorList>
    </citation>
    <scope>NUCLEOTIDE SEQUENCE [LARGE SCALE GENOMIC DNA]</scope>
    <source>
        <strain evidence="3">DSM 18095</strain>
    </source>
</reference>
<dbReference type="SUPFAM" id="SSF53335">
    <property type="entry name" value="S-adenosyl-L-methionine-dependent methyltransferases"/>
    <property type="match status" value="1"/>
</dbReference>
<dbReference type="STRING" id="1123404.SAMN02745784_01168"/>
<organism evidence="2 3">
    <name type="scientific">Tissierella praeacuta DSM 18095</name>
    <dbReference type="NCBI Taxonomy" id="1123404"/>
    <lineage>
        <taxon>Bacteria</taxon>
        <taxon>Bacillati</taxon>
        <taxon>Bacillota</taxon>
        <taxon>Tissierellia</taxon>
        <taxon>Tissierellales</taxon>
        <taxon>Tissierellaceae</taxon>
        <taxon>Tissierella</taxon>
    </lineage>
</organism>
<name>A0A1M4UMH4_9FIRM</name>
<keyword evidence="2" id="KW-0808">Transferase</keyword>
<evidence type="ECO:0000313" key="2">
    <source>
        <dbReference type="EMBL" id="SHE57857.1"/>
    </source>
</evidence>
<protein>
    <submittedName>
        <fullName evidence="2">N-6 DNA Methylase</fullName>
    </submittedName>
</protein>
<dbReference type="Pfam" id="PF02384">
    <property type="entry name" value="N6_Mtase"/>
    <property type="match status" value="1"/>
</dbReference>
<proteinExistence type="predicted"/>